<dbReference type="Pfam" id="PF08502">
    <property type="entry name" value="LeuA_dimer"/>
    <property type="match status" value="1"/>
</dbReference>
<dbReference type="SUPFAM" id="SSF110921">
    <property type="entry name" value="2-isopropylmalate synthase LeuA, allosteric (dimerisation) domain"/>
    <property type="match status" value="1"/>
</dbReference>
<dbReference type="PANTHER" id="PTHR43538:SF1">
    <property type="entry name" value="(R)-CITRAMALATE SYNTHASE"/>
    <property type="match status" value="1"/>
</dbReference>
<dbReference type="InterPro" id="IPR013709">
    <property type="entry name" value="2-isopropylmalate_synth_dimer"/>
</dbReference>
<evidence type="ECO:0000313" key="6">
    <source>
        <dbReference type="Proteomes" id="UP000524246"/>
    </source>
</evidence>
<protein>
    <submittedName>
        <fullName evidence="5">Citramalate synthase</fullName>
    </submittedName>
</protein>
<dbReference type="InterPro" id="IPR005675">
    <property type="entry name" value="Citramal_synthase"/>
</dbReference>
<evidence type="ECO:0000259" key="4">
    <source>
        <dbReference type="Pfam" id="PF08502"/>
    </source>
</evidence>
<comment type="pathway">
    <text evidence="3">Amino-acid biosynthesis.</text>
</comment>
<dbReference type="AlphaFoldDB" id="A0A7X9FQY9"/>
<dbReference type="GO" id="GO:0009098">
    <property type="term" value="P:L-leucine biosynthetic process"/>
    <property type="evidence" value="ECO:0007669"/>
    <property type="project" value="InterPro"/>
</dbReference>
<gene>
    <name evidence="5" type="ORF">GYA55_05970</name>
</gene>
<dbReference type="GO" id="GO:0003852">
    <property type="term" value="F:2-isopropylmalate synthase activity"/>
    <property type="evidence" value="ECO:0007669"/>
    <property type="project" value="InterPro"/>
</dbReference>
<evidence type="ECO:0000256" key="1">
    <source>
        <dbReference type="ARBA" id="ARBA00006154"/>
    </source>
</evidence>
<dbReference type="InterPro" id="IPR036230">
    <property type="entry name" value="LeuA_allosteric_dom_sf"/>
</dbReference>
<evidence type="ECO:0000313" key="5">
    <source>
        <dbReference type="EMBL" id="NMC62702.1"/>
    </source>
</evidence>
<comment type="caution">
    <text evidence="5">The sequence shown here is derived from an EMBL/GenBank/DDBJ whole genome shotgun (WGS) entry which is preliminary data.</text>
</comment>
<feature type="non-terminal residue" evidence="5">
    <location>
        <position position="1"/>
    </location>
</feature>
<accession>A0A7X9FQY9</accession>
<proteinExistence type="inferred from homology"/>
<evidence type="ECO:0000256" key="2">
    <source>
        <dbReference type="ARBA" id="ARBA00022679"/>
    </source>
</evidence>
<feature type="domain" description="2-isopropylmalate synthase LeuA allosteric (dimerisation)" evidence="4">
    <location>
        <begin position="12"/>
        <end position="69"/>
    </location>
</feature>
<name>A0A7X9FQY9_9DELT</name>
<dbReference type="PANTHER" id="PTHR43538">
    <property type="entry name" value="ALPHA-IPM SYNTHASE/HOMOCITRATE SYNTHASE"/>
    <property type="match status" value="1"/>
</dbReference>
<reference evidence="5 6" key="1">
    <citation type="journal article" date="2020" name="Biotechnol. Biofuels">
        <title>New insights from the biogas microbiome by comprehensive genome-resolved metagenomics of nearly 1600 species originating from multiple anaerobic digesters.</title>
        <authorList>
            <person name="Campanaro S."/>
            <person name="Treu L."/>
            <person name="Rodriguez-R L.M."/>
            <person name="Kovalovszki A."/>
            <person name="Ziels R.M."/>
            <person name="Maus I."/>
            <person name="Zhu X."/>
            <person name="Kougias P.G."/>
            <person name="Basile A."/>
            <person name="Luo G."/>
            <person name="Schluter A."/>
            <person name="Konstantinidis K.T."/>
            <person name="Angelidaki I."/>
        </authorList>
    </citation>
    <scope>NUCLEOTIDE SEQUENCE [LARGE SCALE GENOMIC DNA]</scope>
    <source>
        <strain evidence="5">AS27yjCOA_65</strain>
    </source>
</reference>
<comment type="similarity">
    <text evidence="1">Belongs to the alpha-IPM synthase/homocitrate synthase family.</text>
</comment>
<dbReference type="EMBL" id="JAAZON010000258">
    <property type="protein sequence ID" value="NMC62702.1"/>
    <property type="molecule type" value="Genomic_DNA"/>
</dbReference>
<evidence type="ECO:0000256" key="3">
    <source>
        <dbReference type="ARBA" id="ARBA00029440"/>
    </source>
</evidence>
<organism evidence="5 6">
    <name type="scientific">SAR324 cluster bacterium</name>
    <dbReference type="NCBI Taxonomy" id="2024889"/>
    <lineage>
        <taxon>Bacteria</taxon>
        <taxon>Deltaproteobacteria</taxon>
        <taxon>SAR324 cluster</taxon>
    </lineage>
</organism>
<dbReference type="Gene3D" id="3.30.160.270">
    <property type="match status" value="1"/>
</dbReference>
<dbReference type="Proteomes" id="UP000524246">
    <property type="component" value="Unassembled WGS sequence"/>
</dbReference>
<sequence>KALLPRYPELANVHLVDYKVRILDPESATNATTRVMIEAASYGDNWCTIGSSVNIIEASTQALVDSLELFLARKSVLAPDSDSLALKA</sequence>
<keyword evidence="2" id="KW-0808">Transferase</keyword>